<dbReference type="InterPro" id="IPR030678">
    <property type="entry name" value="Peptide/Ni-bd"/>
</dbReference>
<comment type="similarity">
    <text evidence="2">Belongs to the bacterial solute-binding protein 5 family.</text>
</comment>
<dbReference type="InterPro" id="IPR039424">
    <property type="entry name" value="SBP_5"/>
</dbReference>
<reference evidence="6 7" key="1">
    <citation type="submission" date="2022-06" db="EMBL/GenBank/DDBJ databases">
        <title>Roseomonas CN29.</title>
        <authorList>
            <person name="Cheng Y."/>
            <person name="He X."/>
        </authorList>
    </citation>
    <scope>NUCLEOTIDE SEQUENCE [LARGE SCALE GENOMIC DNA]</scope>
    <source>
        <strain evidence="6 7">CN29</strain>
    </source>
</reference>
<evidence type="ECO:0000259" key="5">
    <source>
        <dbReference type="Pfam" id="PF00496"/>
    </source>
</evidence>
<comment type="caution">
    <text evidence="6">The sequence shown here is derived from an EMBL/GenBank/DDBJ whole genome shotgun (WGS) entry which is preliminary data.</text>
</comment>
<sequence length="537" mass="59343">MPSRRETILRHLSRALLIPGLMALGAAQAQAQTRPQPQVLRAVLNTELQVLDPIVTTTNAARVFAYMVFDTLVSLDSHGGYRPQMLEGWQVSEDRLTWTFRLRDGLEFHDGTPVTAEDCVASIRRWAARDSFGTQLMRATTEMRVVDSKSFEIRLSRPFAFVVEALGRPGNQIPVMMPARLASLPASAPVPEVMGSGPFTFRRGEWRPGERAIFDRNPRYRPRTEPADALAGGKVVRFDRVELISIPDAATRLSALQTGEVDFLEIVPGDFIPALLRDRNITVSRPQGTDQIMSILQINHAQPPFNNLLLRRAAQQAIRQSEVMASLGLPENLTLPWCGSIYMCNAPGSTDAGTEALREPSLERARALLKEAGYNNEPLVFLHAQDSVTLNPTALVMADQLRKAGFNVDLRTSDYATVAQRRLNTNPVDQGGWSAAAVIWNGIDLINPIGNFGTGNNCVPGYPGSYCDPKMTELLRRYSEAPTPEEQRDLAGQIQAEFHSHVNVIFGGQFSAASAHRANLKGLVPFAIPVFWNVERQ</sequence>
<accession>A0ABT1X6L7</accession>
<feature type="domain" description="Solute-binding protein family 5" evidence="5">
    <location>
        <begin position="81"/>
        <end position="443"/>
    </location>
</feature>
<dbReference type="InterPro" id="IPR000914">
    <property type="entry name" value="SBP_5_dom"/>
</dbReference>
<evidence type="ECO:0000256" key="4">
    <source>
        <dbReference type="SAM" id="SignalP"/>
    </source>
</evidence>
<evidence type="ECO:0000256" key="1">
    <source>
        <dbReference type="ARBA" id="ARBA00004418"/>
    </source>
</evidence>
<keyword evidence="3 4" id="KW-0732">Signal</keyword>
<comment type="subcellular location">
    <subcellularLocation>
        <location evidence="1">Periplasm</location>
    </subcellularLocation>
</comment>
<dbReference type="CDD" id="cd08502">
    <property type="entry name" value="PBP2_NikA_DppA_OppA_like_16"/>
    <property type="match status" value="1"/>
</dbReference>
<evidence type="ECO:0000256" key="2">
    <source>
        <dbReference type="ARBA" id="ARBA00005695"/>
    </source>
</evidence>
<dbReference type="SUPFAM" id="SSF53850">
    <property type="entry name" value="Periplasmic binding protein-like II"/>
    <property type="match status" value="1"/>
</dbReference>
<dbReference type="RefSeq" id="WP_257717416.1">
    <property type="nucleotide sequence ID" value="NZ_JANJOU010000016.1"/>
</dbReference>
<name>A0ABT1X6L7_9PROT</name>
<dbReference type="Proteomes" id="UP001524642">
    <property type="component" value="Unassembled WGS sequence"/>
</dbReference>
<protein>
    <submittedName>
        <fullName evidence="6">ABC transporter substrate-binding protein</fullName>
    </submittedName>
</protein>
<evidence type="ECO:0000313" key="7">
    <source>
        <dbReference type="Proteomes" id="UP001524642"/>
    </source>
</evidence>
<feature type="chain" id="PRO_5045759724" evidence="4">
    <location>
        <begin position="32"/>
        <end position="537"/>
    </location>
</feature>
<evidence type="ECO:0000256" key="3">
    <source>
        <dbReference type="ARBA" id="ARBA00022729"/>
    </source>
</evidence>
<dbReference type="Gene3D" id="3.10.105.10">
    <property type="entry name" value="Dipeptide-binding Protein, Domain 3"/>
    <property type="match status" value="1"/>
</dbReference>
<dbReference type="Gene3D" id="3.40.190.10">
    <property type="entry name" value="Periplasmic binding protein-like II"/>
    <property type="match status" value="1"/>
</dbReference>
<dbReference type="PANTHER" id="PTHR30290:SF38">
    <property type="entry name" value="D,D-DIPEPTIDE-BINDING PERIPLASMIC PROTEIN DDPA-RELATED"/>
    <property type="match status" value="1"/>
</dbReference>
<gene>
    <name evidence="6" type="ORF">NRP21_16975</name>
</gene>
<dbReference type="Pfam" id="PF00496">
    <property type="entry name" value="SBP_bac_5"/>
    <property type="match status" value="1"/>
</dbReference>
<evidence type="ECO:0000313" key="6">
    <source>
        <dbReference type="EMBL" id="MCR0983750.1"/>
    </source>
</evidence>
<dbReference type="PANTHER" id="PTHR30290">
    <property type="entry name" value="PERIPLASMIC BINDING COMPONENT OF ABC TRANSPORTER"/>
    <property type="match status" value="1"/>
</dbReference>
<organism evidence="6 7">
    <name type="scientific">Roseomonas populi</name>
    <dbReference type="NCBI Taxonomy" id="3121582"/>
    <lineage>
        <taxon>Bacteria</taxon>
        <taxon>Pseudomonadati</taxon>
        <taxon>Pseudomonadota</taxon>
        <taxon>Alphaproteobacteria</taxon>
        <taxon>Acetobacterales</taxon>
        <taxon>Roseomonadaceae</taxon>
        <taxon>Roseomonas</taxon>
    </lineage>
</organism>
<feature type="signal peptide" evidence="4">
    <location>
        <begin position="1"/>
        <end position="31"/>
    </location>
</feature>
<dbReference type="PIRSF" id="PIRSF002741">
    <property type="entry name" value="MppA"/>
    <property type="match status" value="1"/>
</dbReference>
<dbReference type="EMBL" id="JANJOU010000016">
    <property type="protein sequence ID" value="MCR0983750.1"/>
    <property type="molecule type" value="Genomic_DNA"/>
</dbReference>
<proteinExistence type="inferred from homology"/>
<keyword evidence="7" id="KW-1185">Reference proteome</keyword>